<dbReference type="Proteomes" id="UP000182350">
    <property type="component" value="Unassembled WGS sequence"/>
</dbReference>
<protein>
    <recommendedName>
        <fullName evidence="4">MetA-pathway of phenol degradation</fullName>
    </recommendedName>
</protein>
<feature type="signal peptide" evidence="1">
    <location>
        <begin position="1"/>
        <end position="22"/>
    </location>
</feature>
<keyword evidence="3" id="KW-1185">Reference proteome</keyword>
<dbReference type="RefSeq" id="WP_072325099.1">
    <property type="nucleotide sequence ID" value="NZ_FPJW01000002.1"/>
</dbReference>
<name>A0A1K1VA15_9GAMM</name>
<feature type="chain" id="PRO_5012588867" description="MetA-pathway of phenol degradation" evidence="1">
    <location>
        <begin position="23"/>
        <end position="153"/>
    </location>
</feature>
<evidence type="ECO:0000256" key="1">
    <source>
        <dbReference type="SAM" id="SignalP"/>
    </source>
</evidence>
<organism evidence="2 3">
    <name type="scientific">Marinospirillum alkaliphilum DSM 21637</name>
    <dbReference type="NCBI Taxonomy" id="1122209"/>
    <lineage>
        <taxon>Bacteria</taxon>
        <taxon>Pseudomonadati</taxon>
        <taxon>Pseudomonadota</taxon>
        <taxon>Gammaproteobacteria</taxon>
        <taxon>Oceanospirillales</taxon>
        <taxon>Oceanospirillaceae</taxon>
        <taxon>Marinospirillum</taxon>
    </lineage>
</organism>
<evidence type="ECO:0008006" key="4">
    <source>
        <dbReference type="Google" id="ProtNLM"/>
    </source>
</evidence>
<sequence>MKKLLSALCFAVAVLLPFHASAMTHTIGTDVVRLIDNNMDDGMFNLFWQGSLSRSSAVRASYSSGDNLNILEVTYKGYIDRYHQGVFYEVGGAWWDGRNDDDLGLMAAIGYERSLAKHVVAGGSVQMVAGIDDAIGMGESPFFLPSLYFAFAF</sequence>
<dbReference type="AlphaFoldDB" id="A0A1K1VA15"/>
<proteinExistence type="predicted"/>
<gene>
    <name evidence="2" type="ORF">SAMN02745752_00856</name>
</gene>
<keyword evidence="1" id="KW-0732">Signal</keyword>
<accession>A0A1K1VA15</accession>
<dbReference type="STRING" id="1122209.SAMN02745752_00856"/>
<dbReference type="OrthoDB" id="6117719at2"/>
<reference evidence="2 3" key="1">
    <citation type="submission" date="2016-11" db="EMBL/GenBank/DDBJ databases">
        <authorList>
            <person name="Jaros S."/>
            <person name="Januszkiewicz K."/>
            <person name="Wedrychowicz H."/>
        </authorList>
    </citation>
    <scope>NUCLEOTIDE SEQUENCE [LARGE SCALE GENOMIC DNA]</scope>
    <source>
        <strain evidence="2 3">DSM 21637</strain>
    </source>
</reference>
<dbReference type="EMBL" id="FPJW01000002">
    <property type="protein sequence ID" value="SFX21903.1"/>
    <property type="molecule type" value="Genomic_DNA"/>
</dbReference>
<evidence type="ECO:0000313" key="2">
    <source>
        <dbReference type="EMBL" id="SFX21903.1"/>
    </source>
</evidence>
<evidence type="ECO:0000313" key="3">
    <source>
        <dbReference type="Proteomes" id="UP000182350"/>
    </source>
</evidence>